<reference evidence="2" key="1">
    <citation type="submission" date="2022-08" db="UniProtKB">
        <authorList>
            <consortium name="EnsemblMetazoa"/>
        </authorList>
    </citation>
    <scope>IDENTIFICATION</scope>
    <source>
        <strain evidence="2">05x7-T-G4-1.051#20</strain>
    </source>
</reference>
<dbReference type="Proteomes" id="UP000005408">
    <property type="component" value="Unassembled WGS sequence"/>
</dbReference>
<evidence type="ECO:0000256" key="1">
    <source>
        <dbReference type="SAM" id="MobiDB-lite"/>
    </source>
</evidence>
<keyword evidence="3" id="KW-1185">Reference proteome</keyword>
<feature type="compositionally biased region" description="Basic and acidic residues" evidence="1">
    <location>
        <begin position="154"/>
        <end position="165"/>
    </location>
</feature>
<dbReference type="EnsemblMetazoa" id="G24002.1">
    <property type="protein sequence ID" value="G24002.1:cds"/>
    <property type="gene ID" value="G24002"/>
</dbReference>
<protein>
    <submittedName>
        <fullName evidence="2">Uncharacterized protein</fullName>
    </submittedName>
</protein>
<name>A0A8W8KKP7_MAGGI</name>
<feature type="region of interest" description="Disordered" evidence="1">
    <location>
        <begin position="154"/>
        <end position="178"/>
    </location>
</feature>
<evidence type="ECO:0000313" key="2">
    <source>
        <dbReference type="EnsemblMetazoa" id="G24002.1:cds"/>
    </source>
</evidence>
<organism evidence="2 3">
    <name type="scientific">Magallana gigas</name>
    <name type="common">Pacific oyster</name>
    <name type="synonym">Crassostrea gigas</name>
    <dbReference type="NCBI Taxonomy" id="29159"/>
    <lineage>
        <taxon>Eukaryota</taxon>
        <taxon>Metazoa</taxon>
        <taxon>Spiralia</taxon>
        <taxon>Lophotrochozoa</taxon>
        <taxon>Mollusca</taxon>
        <taxon>Bivalvia</taxon>
        <taxon>Autobranchia</taxon>
        <taxon>Pteriomorphia</taxon>
        <taxon>Ostreida</taxon>
        <taxon>Ostreoidea</taxon>
        <taxon>Ostreidae</taxon>
        <taxon>Magallana</taxon>
    </lineage>
</organism>
<accession>A0A8W8KKP7</accession>
<evidence type="ECO:0000313" key="3">
    <source>
        <dbReference type="Proteomes" id="UP000005408"/>
    </source>
</evidence>
<sequence length="178" mass="20444">MLYDQSLCYPADQNIEVANIGPPNHSTQGHASEERSEALNNVYDDLRLSQMMETNTVSGTDFNCFAACSEETLNEETFDMYYESVSKRHYINSYTETSSEEETAHNYEHFRMPTEYSILSLKRNIDRSVIELYGQRERDNDGAYDVIVGQFHNTSERSENSHSESESETGLPLTHIQD</sequence>
<dbReference type="AlphaFoldDB" id="A0A8W8KKP7"/>
<proteinExistence type="predicted"/>